<dbReference type="Proteomes" id="UP001174909">
    <property type="component" value="Unassembled WGS sequence"/>
</dbReference>
<dbReference type="InterPro" id="IPR036424">
    <property type="entry name" value="UPP_synth-like_sf"/>
</dbReference>
<comment type="caution">
    <text evidence="5">The sequence shown here is derived from an EMBL/GenBank/DDBJ whole genome shotgun (WGS) entry which is preliminary data.</text>
</comment>
<dbReference type="NCBIfam" id="TIGR00055">
    <property type="entry name" value="uppS"/>
    <property type="match status" value="1"/>
</dbReference>
<reference evidence="5" key="1">
    <citation type="submission" date="2023-03" db="EMBL/GenBank/DDBJ databases">
        <authorList>
            <person name="Steffen K."/>
            <person name="Cardenas P."/>
        </authorList>
    </citation>
    <scope>NUCLEOTIDE SEQUENCE</scope>
</reference>
<dbReference type="CDD" id="cd00475">
    <property type="entry name" value="Cis_IPPS"/>
    <property type="match status" value="1"/>
</dbReference>
<dbReference type="Gene3D" id="3.40.1180.10">
    <property type="entry name" value="Decaprenyl diphosphate synthase-like"/>
    <property type="match status" value="1"/>
</dbReference>
<keyword evidence="6" id="KW-1185">Reference proteome</keyword>
<dbReference type="PROSITE" id="PS01066">
    <property type="entry name" value="UPP_SYNTHASE"/>
    <property type="match status" value="1"/>
</dbReference>
<evidence type="ECO:0000313" key="6">
    <source>
        <dbReference type="Proteomes" id="UP001174909"/>
    </source>
</evidence>
<protein>
    <recommendedName>
        <fullName evidence="4">Alkyl transferase</fullName>
        <ecNumber evidence="4">2.5.1.-</ecNumber>
    </recommendedName>
</protein>
<comment type="cofactor">
    <cofactor evidence="1">
        <name>Mg(2+)</name>
        <dbReference type="ChEBI" id="CHEBI:18420"/>
    </cofactor>
</comment>
<evidence type="ECO:0000256" key="4">
    <source>
        <dbReference type="RuleBase" id="RU363018"/>
    </source>
</evidence>
<dbReference type="EMBL" id="CASHTH010001195">
    <property type="protein sequence ID" value="CAI8012574.1"/>
    <property type="molecule type" value="Genomic_DNA"/>
</dbReference>
<comment type="catalytic activity">
    <reaction evidence="3">
        <text>n isopentenyl diphosphate + (2E,6E)-farnesyl diphosphate = a di-trans,poly-cis-polyprenyl diphosphate + n diphosphate</text>
        <dbReference type="Rhea" id="RHEA:53008"/>
        <dbReference type="Rhea" id="RHEA-COMP:19494"/>
        <dbReference type="ChEBI" id="CHEBI:33019"/>
        <dbReference type="ChEBI" id="CHEBI:128769"/>
        <dbReference type="ChEBI" id="CHEBI:136960"/>
        <dbReference type="ChEBI" id="CHEBI:175763"/>
        <dbReference type="EC" id="2.5.1.87"/>
    </reaction>
</comment>
<dbReference type="AlphaFoldDB" id="A0AA35RK27"/>
<dbReference type="InterPro" id="IPR018520">
    <property type="entry name" value="UPP_synth-like_CS"/>
</dbReference>
<dbReference type="GO" id="GO:0000287">
    <property type="term" value="F:magnesium ion binding"/>
    <property type="evidence" value="ECO:0007669"/>
    <property type="project" value="TreeGrafter"/>
</dbReference>
<accession>A0AA35RK27</accession>
<dbReference type="EC" id="2.5.1.-" evidence="4"/>
<dbReference type="GO" id="GO:0005829">
    <property type="term" value="C:cytosol"/>
    <property type="evidence" value="ECO:0007669"/>
    <property type="project" value="TreeGrafter"/>
</dbReference>
<dbReference type="GO" id="GO:0016094">
    <property type="term" value="P:polyprenol biosynthetic process"/>
    <property type="evidence" value="ECO:0007669"/>
    <property type="project" value="TreeGrafter"/>
</dbReference>
<dbReference type="PANTHER" id="PTHR10291:SF0">
    <property type="entry name" value="DEHYDRODOLICHYL DIPHOSPHATE SYNTHASE 2"/>
    <property type="match status" value="1"/>
</dbReference>
<evidence type="ECO:0000256" key="3">
    <source>
        <dbReference type="ARBA" id="ARBA00047353"/>
    </source>
</evidence>
<comment type="similarity">
    <text evidence="4">Belongs to the UPP synthase family.</text>
</comment>
<evidence type="ECO:0000256" key="1">
    <source>
        <dbReference type="ARBA" id="ARBA00001946"/>
    </source>
</evidence>
<dbReference type="GO" id="GO:0030145">
    <property type="term" value="F:manganese ion binding"/>
    <property type="evidence" value="ECO:0007669"/>
    <property type="project" value="TreeGrafter"/>
</dbReference>
<evidence type="ECO:0000256" key="2">
    <source>
        <dbReference type="ARBA" id="ARBA00022679"/>
    </source>
</evidence>
<organism evidence="5 6">
    <name type="scientific">Geodia barretti</name>
    <name type="common">Barrett's horny sponge</name>
    <dbReference type="NCBI Taxonomy" id="519541"/>
    <lineage>
        <taxon>Eukaryota</taxon>
        <taxon>Metazoa</taxon>
        <taxon>Porifera</taxon>
        <taxon>Demospongiae</taxon>
        <taxon>Heteroscleromorpha</taxon>
        <taxon>Tetractinellida</taxon>
        <taxon>Astrophorina</taxon>
        <taxon>Geodiidae</taxon>
        <taxon>Geodia</taxon>
    </lineage>
</organism>
<dbReference type="GO" id="GO:0008834">
    <property type="term" value="F:ditrans,polycis-undecaprenyl-diphosphate synthase [(2E,6E)-farnesyl-diphosphate specific] activity"/>
    <property type="evidence" value="ECO:0007669"/>
    <property type="project" value="TreeGrafter"/>
</dbReference>
<proteinExistence type="inferred from homology"/>
<dbReference type="Pfam" id="PF01255">
    <property type="entry name" value="Prenyltransf"/>
    <property type="match status" value="1"/>
</dbReference>
<dbReference type="PANTHER" id="PTHR10291">
    <property type="entry name" value="DEHYDRODOLICHYL DIPHOSPHATE SYNTHASE FAMILY MEMBER"/>
    <property type="match status" value="1"/>
</dbReference>
<dbReference type="SUPFAM" id="SSF64005">
    <property type="entry name" value="Undecaprenyl diphosphate synthase"/>
    <property type="match status" value="1"/>
</dbReference>
<name>A0AA35RK27_GEOBA</name>
<dbReference type="InterPro" id="IPR001441">
    <property type="entry name" value="UPP_synth-like"/>
</dbReference>
<evidence type="ECO:0000313" key="5">
    <source>
        <dbReference type="EMBL" id="CAI8012574.1"/>
    </source>
</evidence>
<gene>
    <name evidence="5" type="ORF">GBAR_LOCUS8068</name>
</gene>
<sequence length="188" mass="21625">MGVKQSTLFAFSTENWDRPEDEVQALMDLAFEAIERGVQQFHADGVRLRHVGYEERLPADMIAKIKQAERLTRNNSVFALNLAFDYGGRHEIVDAVKRIVADGVPAEKIDENLVGRYLFTSGIPDPDLVIRTGGEFRISNFMIWQSAYSEFYSSQVMWPEFGEEEIEKAIAAYSERQRRFGRRPKQTQ</sequence>
<keyword evidence="2 4" id="KW-0808">Transferase</keyword>